<dbReference type="EMBL" id="QKTX01000030">
    <property type="protein sequence ID" value="PZV75764.1"/>
    <property type="molecule type" value="Genomic_DNA"/>
</dbReference>
<sequence>MFVLSCPMRKFYLLSFLFNLLIQFSWSQTKKIYEGDYTFLGKPGKAEFEYILNSASEQVKDGRFYFELSERKDNGQSDFLKRTYSGAFVMNSRNGIWEVMEENLSVKIKDIVDLDVKADLSGVQSKITAQYKNGLPEGSWTFERNLIEGGNVSQSVQSDRIFFKNGKLSNRLEFRVINGKTAQFVRGRLAEGGIMTGEWTLSYTSGDRLINEVRNYENGFLLGVVRRDLLTGEVLDEVVFFDTIDKLNAIRKGTQKGFRVADENFDLEYTDGFLSEDSKALVQKEGNAFLQRFLTNLLAHDPAFSDQEGNVKSLPIHTKRMVYELSRANQKAVEELPDKFQELKDLYEKELNDPAFRLNRYQNDSLAFAFKYFELQNEKMASLDELFSLVETKQIQYYDLEILAESVSFNFPDTEEIRVKLDEGEKSMSFTYSKKDFQVDFYSALNQSLDEIREKTLGFLAYADKELTTIRQNEELVNLSRELDLKRKEVIRLYEETKEDGLVAIAEKLKERFLINQMELEESALANSGGFEDRKANYNRIDLFLETMAKVHEQLGVWVVQKNELDQIYQEETFNPFTYSRYNQRVKPRLFETYEELFDYYYASFLEEGDFSNLTSWIVNVQKLGDRMRELRNAETKKLERSLNKANTISKMESQLGL</sequence>
<accession>A0A326RIY9</accession>
<protein>
    <submittedName>
        <fullName evidence="1">Uncharacterized protein</fullName>
    </submittedName>
</protein>
<proteinExistence type="predicted"/>
<dbReference type="Proteomes" id="UP000248917">
    <property type="component" value="Unassembled WGS sequence"/>
</dbReference>
<evidence type="ECO:0000313" key="1">
    <source>
        <dbReference type="EMBL" id="PZV75764.1"/>
    </source>
</evidence>
<keyword evidence="2" id="KW-1185">Reference proteome</keyword>
<dbReference type="AlphaFoldDB" id="A0A326RIY9"/>
<comment type="caution">
    <text evidence="1">The sequence shown here is derived from an EMBL/GenBank/DDBJ whole genome shotgun (WGS) entry which is preliminary data.</text>
</comment>
<name>A0A326RIY9_9BACT</name>
<reference evidence="1 2" key="1">
    <citation type="submission" date="2018-06" db="EMBL/GenBank/DDBJ databases">
        <title>Genomic Encyclopedia of Archaeal and Bacterial Type Strains, Phase II (KMG-II): from individual species to whole genera.</title>
        <authorList>
            <person name="Goeker M."/>
        </authorList>
    </citation>
    <scope>NUCLEOTIDE SEQUENCE [LARGE SCALE GENOMIC DNA]</scope>
    <source>
        <strain evidence="1 2">T4</strain>
    </source>
</reference>
<organism evidence="1 2">
    <name type="scientific">Algoriphagus aquaeductus</name>
    <dbReference type="NCBI Taxonomy" id="475299"/>
    <lineage>
        <taxon>Bacteria</taxon>
        <taxon>Pseudomonadati</taxon>
        <taxon>Bacteroidota</taxon>
        <taxon>Cytophagia</taxon>
        <taxon>Cytophagales</taxon>
        <taxon>Cyclobacteriaceae</taxon>
        <taxon>Algoriphagus</taxon>
    </lineage>
</organism>
<gene>
    <name evidence="1" type="ORF">CLV31_13020</name>
</gene>
<evidence type="ECO:0000313" key="2">
    <source>
        <dbReference type="Proteomes" id="UP000248917"/>
    </source>
</evidence>